<feature type="region of interest" description="Disordered" evidence="9">
    <location>
        <begin position="115"/>
        <end position="164"/>
    </location>
</feature>
<feature type="compositionally biased region" description="Acidic residues" evidence="9">
    <location>
        <begin position="120"/>
        <end position="142"/>
    </location>
</feature>
<evidence type="ECO:0000256" key="6">
    <source>
        <dbReference type="ARBA" id="ARBA00022840"/>
    </source>
</evidence>
<accession>A0A0D0U664</accession>
<evidence type="ECO:0000256" key="8">
    <source>
        <dbReference type="ARBA" id="ARBA00048679"/>
    </source>
</evidence>
<evidence type="ECO:0000313" key="12">
    <source>
        <dbReference type="Proteomes" id="UP000053392"/>
    </source>
</evidence>
<dbReference type="EMBL" id="KN847896">
    <property type="protein sequence ID" value="KIR43668.1"/>
    <property type="molecule type" value="Genomic_DNA"/>
</dbReference>
<comment type="catalytic activity">
    <reaction evidence="8">
        <text>L-seryl-[protein] + ATP = O-phospho-L-seryl-[protein] + ADP + H(+)</text>
        <dbReference type="Rhea" id="RHEA:17989"/>
        <dbReference type="Rhea" id="RHEA-COMP:9863"/>
        <dbReference type="Rhea" id="RHEA-COMP:11604"/>
        <dbReference type="ChEBI" id="CHEBI:15378"/>
        <dbReference type="ChEBI" id="CHEBI:29999"/>
        <dbReference type="ChEBI" id="CHEBI:30616"/>
        <dbReference type="ChEBI" id="CHEBI:83421"/>
        <dbReference type="ChEBI" id="CHEBI:456216"/>
        <dbReference type="EC" id="2.7.11.1"/>
    </reaction>
</comment>
<evidence type="ECO:0000256" key="2">
    <source>
        <dbReference type="ARBA" id="ARBA00022527"/>
    </source>
</evidence>
<dbReference type="InterPro" id="IPR018934">
    <property type="entry name" value="RIO_dom"/>
</dbReference>
<reference evidence="11 12" key="1">
    <citation type="submission" date="2015-01" db="EMBL/GenBank/DDBJ databases">
        <title>The Genome Sequence of Cryptococcus gattii Ram5.</title>
        <authorList>
            <consortium name="The Broad Institute Genomics Platform"/>
            <person name="Cuomo C."/>
            <person name="Litvintseva A."/>
            <person name="Chen Y."/>
            <person name="Heitman J."/>
            <person name="Sun S."/>
            <person name="Springer D."/>
            <person name="Dromer F."/>
            <person name="Young S."/>
            <person name="Zeng Q."/>
            <person name="Gargeya S."/>
            <person name="Abouelleil A."/>
            <person name="Alvarado L."/>
            <person name="Chapman S.B."/>
            <person name="Gainer-Dewar J."/>
            <person name="Goldberg J."/>
            <person name="Griggs A."/>
            <person name="Gujja S."/>
            <person name="Hansen M."/>
            <person name="Howarth C."/>
            <person name="Imamovic A."/>
            <person name="Larimer J."/>
            <person name="Murphy C."/>
            <person name="Naylor J."/>
            <person name="Pearson M."/>
            <person name="Priest M."/>
            <person name="Roberts A."/>
            <person name="Saif S."/>
            <person name="Shea T."/>
            <person name="Sykes S."/>
            <person name="Wortman J."/>
            <person name="Nusbaum C."/>
            <person name="Birren B."/>
        </authorList>
    </citation>
    <scope>NUCLEOTIDE SEQUENCE [LARGE SCALE GENOMIC DNA]</scope>
    <source>
        <strain evidence="11 12">Ram5</strain>
    </source>
</reference>
<dbReference type="OrthoDB" id="10258631at2759"/>
<dbReference type="GO" id="GO:0005524">
    <property type="term" value="F:ATP binding"/>
    <property type="evidence" value="ECO:0007669"/>
    <property type="project" value="UniProtKB-KW"/>
</dbReference>
<sequence length="292" mass="33220">MLLRKTGEPIVIDFPQMVSTRHENAEYFFNRDVNCIRRFFRRRFRYEASSWPTWKDVLEIETGNAESAIQEKSSDDLTDLGETQKRVRIDLEVEASGFGRALQRELEDYMIEVQDLPASESDEEESEEGEEEEEEGEEEEEALSSNFQGIDVEEPSDEAAMAARLEALRLHRALGNDLSNEDADPDSEHSLTDPASGDDSDDSDDSTGVAQTDFTTYTPSMRNQPRHHARLPVKEFENRGGARSAIAKQVERERYQTERKANAGKTSVKLGKQKGHKWKSSDKYMVGKDSGW</sequence>
<name>A0A0D0U664_9TREE</name>
<evidence type="ECO:0000259" key="10">
    <source>
        <dbReference type="Pfam" id="PF01163"/>
    </source>
</evidence>
<feature type="compositionally biased region" description="Basic and acidic residues" evidence="9">
    <location>
        <begin position="249"/>
        <end position="261"/>
    </location>
</feature>
<dbReference type="PANTHER" id="PTHR45852">
    <property type="entry name" value="SER/THR-PROTEIN KINASE RIO2"/>
    <property type="match status" value="1"/>
</dbReference>
<dbReference type="GO" id="GO:0030688">
    <property type="term" value="C:preribosome, small subunit precursor"/>
    <property type="evidence" value="ECO:0007669"/>
    <property type="project" value="TreeGrafter"/>
</dbReference>
<dbReference type="Pfam" id="PF01163">
    <property type="entry name" value="RIO1"/>
    <property type="match status" value="1"/>
</dbReference>
<evidence type="ECO:0000256" key="9">
    <source>
        <dbReference type="SAM" id="MobiDB-lite"/>
    </source>
</evidence>
<evidence type="ECO:0000256" key="4">
    <source>
        <dbReference type="ARBA" id="ARBA00022741"/>
    </source>
</evidence>
<dbReference type="GO" id="GO:0005829">
    <property type="term" value="C:cytosol"/>
    <property type="evidence" value="ECO:0007669"/>
    <property type="project" value="TreeGrafter"/>
</dbReference>
<dbReference type="HOGENOM" id="CLU_953206_0_0_1"/>
<keyword evidence="5" id="KW-0418">Kinase</keyword>
<proteinExistence type="predicted"/>
<comment type="catalytic activity">
    <reaction evidence="7">
        <text>L-threonyl-[protein] + ATP = O-phospho-L-threonyl-[protein] + ADP + H(+)</text>
        <dbReference type="Rhea" id="RHEA:46608"/>
        <dbReference type="Rhea" id="RHEA-COMP:11060"/>
        <dbReference type="Rhea" id="RHEA-COMP:11605"/>
        <dbReference type="ChEBI" id="CHEBI:15378"/>
        <dbReference type="ChEBI" id="CHEBI:30013"/>
        <dbReference type="ChEBI" id="CHEBI:30616"/>
        <dbReference type="ChEBI" id="CHEBI:61977"/>
        <dbReference type="ChEBI" id="CHEBI:456216"/>
        <dbReference type="EC" id="2.7.11.1"/>
    </reaction>
</comment>
<evidence type="ECO:0000256" key="5">
    <source>
        <dbReference type="ARBA" id="ARBA00022777"/>
    </source>
</evidence>
<organism evidence="11 12">
    <name type="scientific">Cryptococcus deuterogattii Ram5</name>
    <dbReference type="NCBI Taxonomy" id="1296110"/>
    <lineage>
        <taxon>Eukaryota</taxon>
        <taxon>Fungi</taxon>
        <taxon>Dikarya</taxon>
        <taxon>Basidiomycota</taxon>
        <taxon>Agaricomycotina</taxon>
        <taxon>Tremellomycetes</taxon>
        <taxon>Tremellales</taxon>
        <taxon>Cryptococcaceae</taxon>
        <taxon>Cryptococcus</taxon>
        <taxon>Cryptococcus gattii species complex</taxon>
    </lineage>
</organism>
<feature type="domain" description="RIO-type" evidence="10">
    <location>
        <begin position="3"/>
        <end position="47"/>
    </location>
</feature>
<feature type="compositionally biased region" description="Acidic residues" evidence="9">
    <location>
        <begin position="196"/>
        <end position="205"/>
    </location>
</feature>
<feature type="compositionally biased region" description="Polar residues" evidence="9">
    <location>
        <begin position="208"/>
        <end position="223"/>
    </location>
</feature>
<keyword evidence="2" id="KW-0723">Serine/threonine-protein kinase</keyword>
<protein>
    <recommendedName>
        <fullName evidence="1">non-specific serine/threonine protein kinase</fullName>
        <ecNumber evidence="1">2.7.11.1</ecNumber>
    </recommendedName>
</protein>
<dbReference type="Proteomes" id="UP000053392">
    <property type="component" value="Unassembled WGS sequence"/>
</dbReference>
<dbReference type="GO" id="GO:0004674">
    <property type="term" value="F:protein serine/threonine kinase activity"/>
    <property type="evidence" value="ECO:0007669"/>
    <property type="project" value="UniProtKB-KW"/>
</dbReference>
<dbReference type="AlphaFoldDB" id="A0A0D0U664"/>
<dbReference type="Gene3D" id="1.10.510.10">
    <property type="entry name" value="Transferase(Phosphotransferase) domain 1"/>
    <property type="match status" value="1"/>
</dbReference>
<evidence type="ECO:0000256" key="3">
    <source>
        <dbReference type="ARBA" id="ARBA00022679"/>
    </source>
</evidence>
<keyword evidence="12" id="KW-1185">Reference proteome</keyword>
<feature type="compositionally biased region" description="Basic and acidic residues" evidence="9">
    <location>
        <begin position="279"/>
        <end position="292"/>
    </location>
</feature>
<keyword evidence="4" id="KW-0547">Nucleotide-binding</keyword>
<dbReference type="PANTHER" id="PTHR45852:SF1">
    <property type="entry name" value="SERINE_THREONINE-PROTEIN KINASE RIO2"/>
    <property type="match status" value="1"/>
</dbReference>
<keyword evidence="6" id="KW-0067">ATP-binding</keyword>
<dbReference type="GO" id="GO:0005634">
    <property type="term" value="C:nucleus"/>
    <property type="evidence" value="ECO:0007669"/>
    <property type="project" value="TreeGrafter"/>
</dbReference>
<evidence type="ECO:0000256" key="7">
    <source>
        <dbReference type="ARBA" id="ARBA00047899"/>
    </source>
</evidence>
<dbReference type="GO" id="GO:0030490">
    <property type="term" value="P:maturation of SSU-rRNA"/>
    <property type="evidence" value="ECO:0007669"/>
    <property type="project" value="TreeGrafter"/>
</dbReference>
<evidence type="ECO:0000256" key="1">
    <source>
        <dbReference type="ARBA" id="ARBA00012513"/>
    </source>
</evidence>
<dbReference type="EC" id="2.7.11.1" evidence="1"/>
<feature type="region of interest" description="Disordered" evidence="9">
    <location>
        <begin position="176"/>
        <end position="292"/>
    </location>
</feature>
<evidence type="ECO:0000313" key="11">
    <source>
        <dbReference type="EMBL" id="KIR43668.1"/>
    </source>
</evidence>
<keyword evidence="3" id="KW-0808">Transferase</keyword>
<gene>
    <name evidence="11" type="ORF">I313_00510</name>
</gene>